<name>A0A4D6WY15_9FLOR</name>
<keyword evidence="2" id="KW-0472">Membrane</keyword>
<keyword evidence="2" id="KW-1133">Transmembrane helix</keyword>
<feature type="transmembrane region" description="Helical" evidence="2">
    <location>
        <begin position="41"/>
        <end position="68"/>
    </location>
</feature>
<evidence type="ECO:0000259" key="3">
    <source>
        <dbReference type="Pfam" id="PF00899"/>
    </source>
</evidence>
<dbReference type="PANTHER" id="PTHR10953">
    <property type="entry name" value="UBIQUITIN-ACTIVATING ENZYME E1"/>
    <property type="match status" value="1"/>
</dbReference>
<dbReference type="Pfam" id="PF00899">
    <property type="entry name" value="ThiF"/>
    <property type="match status" value="1"/>
</dbReference>
<reference evidence="4" key="2">
    <citation type="submission" date="2019-04" db="EMBL/GenBank/DDBJ databases">
        <authorList>
            <person name="Pasella M."/>
        </authorList>
    </citation>
    <scope>NUCLEOTIDE SEQUENCE</scope>
    <source>
        <strain evidence="4">29588_6</strain>
    </source>
</reference>
<geneLocation type="plastid" evidence="4"/>
<evidence type="ECO:0000313" key="4">
    <source>
        <dbReference type="EMBL" id="QCI08286.1"/>
    </source>
</evidence>
<proteinExistence type="inferred from homology"/>
<protein>
    <submittedName>
        <fullName evidence="4">Molybdopterin biosynthesis protein</fullName>
    </submittedName>
</protein>
<dbReference type="GO" id="GO:0016779">
    <property type="term" value="F:nucleotidyltransferase activity"/>
    <property type="evidence" value="ECO:0007669"/>
    <property type="project" value="TreeGrafter"/>
</dbReference>
<dbReference type="EMBL" id="MK814724">
    <property type="protein sequence ID" value="QCI08286.1"/>
    <property type="molecule type" value="Genomic_DNA"/>
</dbReference>
<dbReference type="SUPFAM" id="SSF69572">
    <property type="entry name" value="Activating enzymes of the ubiquitin-like proteins"/>
    <property type="match status" value="1"/>
</dbReference>
<gene>
    <name evidence="4" type="primary">moeB</name>
</gene>
<dbReference type="CDD" id="cd00757">
    <property type="entry name" value="ThiF_MoeB_HesA_family"/>
    <property type="match status" value="1"/>
</dbReference>
<dbReference type="InterPro" id="IPR000594">
    <property type="entry name" value="ThiF_NAD_FAD-bd"/>
</dbReference>
<feature type="domain" description="THIF-type NAD/FAD binding fold" evidence="3">
    <location>
        <begin position="19"/>
        <end position="245"/>
    </location>
</feature>
<organism evidence="4">
    <name type="scientific">Pterothamnion crispum</name>
    <dbReference type="NCBI Taxonomy" id="1550583"/>
    <lineage>
        <taxon>Eukaryota</taxon>
        <taxon>Rhodophyta</taxon>
        <taxon>Florideophyceae</taxon>
        <taxon>Rhodymeniophycidae</taxon>
        <taxon>Ceramiales</taxon>
        <taxon>Ceramiaceae</taxon>
        <taxon>Pterothamnion</taxon>
    </lineage>
</organism>
<dbReference type="GO" id="GO:0008641">
    <property type="term" value="F:ubiquitin-like modifier activating enzyme activity"/>
    <property type="evidence" value="ECO:0007669"/>
    <property type="project" value="InterPro"/>
</dbReference>
<reference evidence="4" key="1">
    <citation type="journal article" date="2019" name="Mol. Phylogenet. Evol.">
        <title>Morphological evolution and classification of the red algal order Ceramiales inferred using plastid phylogenomics.</title>
        <authorList>
            <person name="Diaz-Tapia P."/>
            <person name="Pasella M.M."/>
            <person name="Verbruggen H."/>
            <person name="Maggs C.A."/>
        </authorList>
    </citation>
    <scope>NUCLEOTIDE SEQUENCE</scope>
    <source>
        <strain evidence="4">29588_6</strain>
    </source>
</reference>
<keyword evidence="2" id="KW-0812">Transmembrane</keyword>
<comment type="similarity">
    <text evidence="1">Belongs to the HesA/MoeB/ThiF family.</text>
</comment>
<sequence length="254" mass="28987">MLNLQIQMTKLNEEEYQQYARHLVLDNIGLNGQKRLKNAKVLIVGAGGLGCPAILYLSASGIGCIGIIDYDKINLSNLNRQIIYNIENINEYKTDCTKLKIQKINKKCQINTYNYKLTKINAKHIIKNYDIVIDATDNFNTRYIIDKICYIYHKIHIYGAINKYEGQVSVFNYQNNIRYSDIYPQHLQLKNHNCNDIGILGAMTGIIGILQATEGIKIILGIGNIINGKILTYNLLNTSFKIVKIFPIKQNKIK</sequence>
<evidence type="ECO:0000256" key="2">
    <source>
        <dbReference type="SAM" id="Phobius"/>
    </source>
</evidence>
<dbReference type="Gene3D" id="3.40.50.720">
    <property type="entry name" value="NAD(P)-binding Rossmann-like Domain"/>
    <property type="match status" value="1"/>
</dbReference>
<dbReference type="GO" id="GO:0004792">
    <property type="term" value="F:thiosulfate-cyanide sulfurtransferase activity"/>
    <property type="evidence" value="ECO:0007669"/>
    <property type="project" value="TreeGrafter"/>
</dbReference>
<dbReference type="GO" id="GO:0005829">
    <property type="term" value="C:cytosol"/>
    <property type="evidence" value="ECO:0007669"/>
    <property type="project" value="TreeGrafter"/>
</dbReference>
<dbReference type="InterPro" id="IPR045886">
    <property type="entry name" value="ThiF/MoeB/HesA"/>
</dbReference>
<keyword evidence="4" id="KW-0934">Plastid</keyword>
<dbReference type="InterPro" id="IPR035985">
    <property type="entry name" value="Ubiquitin-activating_enz"/>
</dbReference>
<dbReference type="FunFam" id="3.40.50.720:FF:000080">
    <property type="entry name" value="Thiazole biosynthesis adenylyltransferase ThiF"/>
    <property type="match status" value="1"/>
</dbReference>
<dbReference type="GO" id="GO:0008146">
    <property type="term" value="F:sulfotransferase activity"/>
    <property type="evidence" value="ECO:0007669"/>
    <property type="project" value="TreeGrafter"/>
</dbReference>
<dbReference type="PANTHER" id="PTHR10953:SF102">
    <property type="entry name" value="ADENYLYLTRANSFERASE AND SULFURTRANSFERASE MOCS3"/>
    <property type="match status" value="1"/>
</dbReference>
<accession>A0A4D6WY15</accession>
<dbReference type="AlphaFoldDB" id="A0A4D6WY15"/>
<evidence type="ECO:0000256" key="1">
    <source>
        <dbReference type="ARBA" id="ARBA00009919"/>
    </source>
</evidence>